<comment type="similarity">
    <text evidence="5">Belongs to the UbiX/PAD1 family.</text>
</comment>
<dbReference type="Gene3D" id="3.40.50.1950">
    <property type="entry name" value="Flavin prenyltransferase-like"/>
    <property type="match status" value="1"/>
</dbReference>
<dbReference type="InterPro" id="IPR036551">
    <property type="entry name" value="Flavin_trans-like"/>
</dbReference>
<evidence type="ECO:0000256" key="1">
    <source>
        <dbReference type="ARBA" id="ARBA00022602"/>
    </source>
</evidence>
<feature type="binding site" evidence="5">
    <location>
        <position position="40"/>
    </location>
    <ligand>
        <name>FMN</name>
        <dbReference type="ChEBI" id="CHEBI:58210"/>
    </ligand>
</feature>
<sequence>MPTKPKNICIGVTGASGAVYSLRLIEVLLATGYDVHLSISPSGAQVIHEEMDLRVDLNDFQPADLMLEDVTHASDSKIRMLQASAGIGTADSNVLSVEAGRVGQLHYHHYQNYSAPIASGSFLTQGMVITPCSGSTLSAVAHASSGNLIQRAAEVHLKERRKLILVPRETPLSLPHIDNLRKCTEAGAVVMPAAPGWYHGVNTLRDLVDFMVARICDQLGIDNALINRWGADK</sequence>
<accession>A0A517U2X4</accession>
<keyword evidence="7" id="KW-0456">Lyase</keyword>
<keyword evidence="2 5" id="KW-0285">Flavoprotein</keyword>
<feature type="binding site" evidence="5">
    <location>
        <begin position="14"/>
        <end position="16"/>
    </location>
    <ligand>
        <name>FMN</name>
        <dbReference type="ChEBI" id="CHEBI:58210"/>
    </ligand>
</feature>
<dbReference type="GO" id="GO:0016831">
    <property type="term" value="F:carboxy-lyase activity"/>
    <property type="evidence" value="ECO:0007669"/>
    <property type="project" value="TreeGrafter"/>
</dbReference>
<dbReference type="NCBIfam" id="TIGR00421">
    <property type="entry name" value="ubiX_pad"/>
    <property type="match status" value="1"/>
</dbReference>
<comment type="catalytic activity">
    <reaction evidence="5">
        <text>dimethylallyl phosphate + FMNH2 = prenylated FMNH2 + phosphate</text>
        <dbReference type="Rhea" id="RHEA:37743"/>
        <dbReference type="ChEBI" id="CHEBI:43474"/>
        <dbReference type="ChEBI" id="CHEBI:57618"/>
        <dbReference type="ChEBI" id="CHEBI:87467"/>
        <dbReference type="ChEBI" id="CHEBI:88052"/>
        <dbReference type="EC" id="2.5.1.129"/>
    </reaction>
</comment>
<evidence type="ECO:0000256" key="4">
    <source>
        <dbReference type="ARBA" id="ARBA00022679"/>
    </source>
</evidence>
<keyword evidence="1 5" id="KW-0637">Prenyltransferase</keyword>
<feature type="binding site" evidence="5">
    <location>
        <position position="168"/>
    </location>
    <ligand>
        <name>FMN</name>
        <dbReference type="ChEBI" id="CHEBI:58210"/>
    </ligand>
</feature>
<evidence type="ECO:0000256" key="3">
    <source>
        <dbReference type="ARBA" id="ARBA00022643"/>
    </source>
</evidence>
<dbReference type="Proteomes" id="UP000317909">
    <property type="component" value="Chromosome"/>
</dbReference>
<evidence type="ECO:0000259" key="6">
    <source>
        <dbReference type="Pfam" id="PF02441"/>
    </source>
</evidence>
<keyword evidence="3 5" id="KW-0288">FMN</keyword>
<protein>
    <recommendedName>
        <fullName evidence="5">Flavin prenyltransferase UbiX</fullName>
        <ecNumber evidence="5">2.5.1.129</ecNumber>
    </recommendedName>
</protein>
<feature type="binding site" evidence="5">
    <location>
        <begin position="133"/>
        <end position="136"/>
    </location>
    <ligand>
        <name>FMN</name>
        <dbReference type="ChEBI" id="CHEBI:58210"/>
    </ligand>
</feature>
<dbReference type="OrthoDB" id="9781577at2"/>
<dbReference type="SUPFAM" id="SSF52507">
    <property type="entry name" value="Homo-oligomeric flavin-containing Cys decarboxylases, HFCD"/>
    <property type="match status" value="1"/>
</dbReference>
<keyword evidence="8" id="KW-1185">Reference proteome</keyword>
<dbReference type="InterPro" id="IPR003382">
    <property type="entry name" value="Flavoprotein"/>
</dbReference>
<feature type="binding site" evidence="5">
    <location>
        <position position="214"/>
    </location>
    <ligand>
        <name>dimethylallyl phosphate</name>
        <dbReference type="ChEBI" id="CHEBI:88052"/>
    </ligand>
</feature>
<dbReference type="EMBL" id="CP036339">
    <property type="protein sequence ID" value="QDT74968.1"/>
    <property type="molecule type" value="Genomic_DNA"/>
</dbReference>
<evidence type="ECO:0000313" key="8">
    <source>
        <dbReference type="Proteomes" id="UP000317909"/>
    </source>
</evidence>
<dbReference type="HAMAP" id="MF_01984">
    <property type="entry name" value="ubiX_pad"/>
    <property type="match status" value="1"/>
</dbReference>
<dbReference type="KEGG" id="llh:I41_41730"/>
<keyword evidence="4 5" id="KW-0808">Transferase</keyword>
<dbReference type="InterPro" id="IPR004507">
    <property type="entry name" value="UbiX-like"/>
</dbReference>
<dbReference type="GO" id="GO:0106141">
    <property type="term" value="F:flavin prenyltransferase activity"/>
    <property type="evidence" value="ECO:0007669"/>
    <property type="project" value="UniProtKB-EC"/>
</dbReference>
<dbReference type="EC" id="2.5.1.129" evidence="5"/>
<evidence type="ECO:0000313" key="7">
    <source>
        <dbReference type="EMBL" id="QDT74968.1"/>
    </source>
</evidence>
<comment type="function">
    <text evidence="5">Flavin prenyltransferase that catalyzes the synthesis of the prenylated FMN cofactor (prenyl-FMN) for 4-hydroxy-3-polyprenylbenzoic acid decarboxylase UbiD. The prenyltransferase is metal-independent and links a dimethylallyl moiety from dimethylallyl monophosphate (DMAP) to the flavin N5 and C6 atoms of FMN.</text>
</comment>
<feature type="binding site" evidence="5">
    <location>
        <position position="198"/>
    </location>
    <ligand>
        <name>dimethylallyl phosphate</name>
        <dbReference type="ChEBI" id="CHEBI:88052"/>
    </ligand>
</feature>
<organism evidence="7 8">
    <name type="scientific">Lacipirellula limnantheis</name>
    <dbReference type="NCBI Taxonomy" id="2528024"/>
    <lineage>
        <taxon>Bacteria</taxon>
        <taxon>Pseudomonadati</taxon>
        <taxon>Planctomycetota</taxon>
        <taxon>Planctomycetia</taxon>
        <taxon>Pirellulales</taxon>
        <taxon>Lacipirellulaceae</taxon>
        <taxon>Lacipirellula</taxon>
    </lineage>
</organism>
<evidence type="ECO:0000256" key="5">
    <source>
        <dbReference type="HAMAP-Rule" id="MF_01984"/>
    </source>
</evidence>
<gene>
    <name evidence="5" type="primary">ubiX</name>
    <name evidence="7" type="ORF">I41_41730</name>
</gene>
<dbReference type="PANTHER" id="PTHR43374:SF1">
    <property type="entry name" value="FLAVIN PRENYLTRANSFERASE PAD1, MITOCHONDRIAL"/>
    <property type="match status" value="1"/>
</dbReference>
<feature type="domain" description="Flavoprotein" evidence="6">
    <location>
        <begin position="6"/>
        <end position="219"/>
    </location>
</feature>
<dbReference type="Pfam" id="PF02441">
    <property type="entry name" value="Flavoprotein"/>
    <property type="match status" value="1"/>
</dbReference>
<dbReference type="PANTHER" id="PTHR43374">
    <property type="entry name" value="FLAVIN PRENYLTRANSFERASE"/>
    <property type="match status" value="1"/>
</dbReference>
<dbReference type="AlphaFoldDB" id="A0A517U2X4"/>
<name>A0A517U2X4_9BACT</name>
<proteinExistence type="inferred from homology"/>
<reference evidence="7 8" key="1">
    <citation type="submission" date="2019-02" db="EMBL/GenBank/DDBJ databases">
        <title>Deep-cultivation of Planctomycetes and their phenomic and genomic characterization uncovers novel biology.</title>
        <authorList>
            <person name="Wiegand S."/>
            <person name="Jogler M."/>
            <person name="Boedeker C."/>
            <person name="Pinto D."/>
            <person name="Vollmers J."/>
            <person name="Rivas-Marin E."/>
            <person name="Kohn T."/>
            <person name="Peeters S.H."/>
            <person name="Heuer A."/>
            <person name="Rast P."/>
            <person name="Oberbeckmann S."/>
            <person name="Bunk B."/>
            <person name="Jeske O."/>
            <person name="Meyerdierks A."/>
            <person name="Storesund J.E."/>
            <person name="Kallscheuer N."/>
            <person name="Luecker S."/>
            <person name="Lage O.M."/>
            <person name="Pohl T."/>
            <person name="Merkel B.J."/>
            <person name="Hornburger P."/>
            <person name="Mueller R.-W."/>
            <person name="Bruemmer F."/>
            <person name="Labrenz M."/>
            <person name="Spormann A.M."/>
            <person name="Op den Camp H."/>
            <person name="Overmann J."/>
            <person name="Amann R."/>
            <person name="Jetten M.S.M."/>
            <person name="Mascher T."/>
            <person name="Medema M.H."/>
            <person name="Devos D.P."/>
            <person name="Kaster A.-K."/>
            <person name="Ovreas L."/>
            <person name="Rohde M."/>
            <person name="Galperin M.Y."/>
            <person name="Jogler C."/>
        </authorList>
    </citation>
    <scope>NUCLEOTIDE SEQUENCE [LARGE SCALE GENOMIC DNA]</scope>
    <source>
        <strain evidence="7 8">I41</strain>
    </source>
</reference>
<evidence type="ECO:0000256" key="2">
    <source>
        <dbReference type="ARBA" id="ARBA00022630"/>
    </source>
</evidence>
<dbReference type="RefSeq" id="WP_145434678.1">
    <property type="nucleotide sequence ID" value="NZ_CP036339.1"/>
</dbReference>
<comment type="caution">
    <text evidence="5">Lacks conserved residue(s) required for the propagation of feature annotation.</text>
</comment>